<feature type="compositionally biased region" description="Polar residues" evidence="7">
    <location>
        <begin position="371"/>
        <end position="381"/>
    </location>
</feature>
<evidence type="ECO:0000313" key="9">
    <source>
        <dbReference type="EMBL" id="AET41617.1"/>
    </source>
</evidence>
<evidence type="ECO:0000256" key="4">
    <source>
        <dbReference type="ARBA" id="ARBA00047899"/>
    </source>
</evidence>
<dbReference type="EC" id="2.7.11.1" evidence="1"/>
<dbReference type="GO" id="GO:0035556">
    <property type="term" value="P:intracellular signal transduction"/>
    <property type="evidence" value="ECO:0007669"/>
    <property type="project" value="TreeGrafter"/>
</dbReference>
<dbReference type="GO" id="GO:0005737">
    <property type="term" value="C:cytoplasm"/>
    <property type="evidence" value="ECO:0007669"/>
    <property type="project" value="TreeGrafter"/>
</dbReference>
<feature type="region of interest" description="Disordered" evidence="7">
    <location>
        <begin position="1"/>
        <end position="33"/>
    </location>
</feature>
<name>G8JXP3_ERECY</name>
<dbReference type="Proteomes" id="UP000006790">
    <property type="component" value="Chromosome 8"/>
</dbReference>
<dbReference type="PROSITE" id="PS00107">
    <property type="entry name" value="PROTEIN_KINASE_ATP"/>
    <property type="match status" value="1"/>
</dbReference>
<dbReference type="Gene3D" id="1.10.510.10">
    <property type="entry name" value="Transferase(Phosphotransferase) domain 1"/>
    <property type="match status" value="1"/>
</dbReference>
<dbReference type="GO" id="GO:0005524">
    <property type="term" value="F:ATP binding"/>
    <property type="evidence" value="ECO:0007669"/>
    <property type="project" value="UniProtKB-UniRule"/>
</dbReference>
<evidence type="ECO:0000313" key="10">
    <source>
        <dbReference type="Proteomes" id="UP000006790"/>
    </source>
</evidence>
<sequence>MASVPHRHTYYGGSLSGGSTTTTTTQPLNGLSPHSEVLSLGTAAATAATRVPAKEKKRQVTFGPYIVGPTLGEGEFGKVKLGWSNSKPEEGSKNVAIKLVRRDTIPKHSEKEVKIYREINALKHLNHPNIVRLEEVLQNSKYIGIVLQYASGGEFYKYIQKKRRLKEPPACRLFAQLISGVYYMHHKGLAHRDLKLENLLLDEHENLMITDFGFVNEFHKNDLMKTSCGSPCYAAPELVVTARPYEARKADVWSCGVILYAMLAGYLPWDDDPENPEGDDIAKLYHYITKSALKFPEYIKPLPRDLLRRILVSNPDTRLSVMEIKNHEWLRPHAQFLSWTPEDWDAKARAEANNVFRSPVTNPATVLRPHSTCSGASSTNSKGDRRNSIVMDSTLNPQPVPPQESQSHVLTKPSSPSNDLLKRSPVKKHSRSNSAASIALQAVVEAERDFFRSPSTHSLHYDSLSQHNTPPSAGRITSYGITRSATHNHNGGISSSLLNRNSVIVEVSPQKGSVAPVIIPGNNDSVWNHDRHHRNFAVGKSSGISLGRDMPFGEHQFIPQSSRKPRPTSYQPTSTTYSANADFSFNSNHSQLPSTKTKKEPYIPKTSLSDPPMSSNSVSTQNTSPCIALRSPTDKEINTQLATDAPLTSNKITDADRSGYFYNSISGGDGSKEQKYKKQSTGVVEKTFNVIDDGEERTTVDQLLKKQELFSVEPTIVPHSLEPPNLFIPNKESMVTTESPESEVSSKQRSNKNDKKDKRFSLLSFYSFYNNSKSSMESSSDAVESRGVSLDPLKRATTNIIRKLPEKNGKSSESDCYVTPPERGTAALTKKNVKASKTSPDIPNENFTEVVPKRVSMLTPQSKPVSTEENNKTKRNVNRASLVGSVGQQQQQQQQPAARQRYQSTAKKVFDFFKRRSLRL</sequence>
<organism evidence="9 10">
    <name type="scientific">Eremothecium cymbalariae (strain CBS 270.75 / DBVPG 7215 / KCTC 17166 / NRRL Y-17582)</name>
    <name type="common">Yeast</name>
    <dbReference type="NCBI Taxonomy" id="931890"/>
    <lineage>
        <taxon>Eukaryota</taxon>
        <taxon>Fungi</taxon>
        <taxon>Dikarya</taxon>
        <taxon>Ascomycota</taxon>
        <taxon>Saccharomycotina</taxon>
        <taxon>Saccharomycetes</taxon>
        <taxon>Saccharomycetales</taxon>
        <taxon>Saccharomycetaceae</taxon>
        <taxon>Eremothecium</taxon>
    </lineage>
</organism>
<dbReference type="PANTHER" id="PTHR24346:SF110">
    <property type="entry name" value="NON-SPECIFIC SERINE_THREONINE PROTEIN KINASE"/>
    <property type="match status" value="1"/>
</dbReference>
<accession>G8JXP3</accession>
<feature type="domain" description="Protein kinase" evidence="8">
    <location>
        <begin position="65"/>
        <end position="330"/>
    </location>
</feature>
<dbReference type="PROSITE" id="PS00108">
    <property type="entry name" value="PROTEIN_KINASE_ST"/>
    <property type="match status" value="1"/>
</dbReference>
<feature type="compositionally biased region" description="Polar residues" evidence="7">
    <location>
        <begin position="390"/>
        <end position="418"/>
    </location>
</feature>
<feature type="compositionally biased region" description="Low complexity" evidence="7">
    <location>
        <begin position="567"/>
        <end position="578"/>
    </location>
</feature>
<dbReference type="FunCoup" id="G8JXP3">
    <property type="interactions" value="359"/>
</dbReference>
<dbReference type="OMA" id="NEFHKND"/>
<evidence type="ECO:0000256" key="5">
    <source>
        <dbReference type="ARBA" id="ARBA00048679"/>
    </source>
</evidence>
<dbReference type="SUPFAM" id="SSF56112">
    <property type="entry name" value="Protein kinase-like (PK-like)"/>
    <property type="match status" value="1"/>
</dbReference>
<dbReference type="FunFam" id="1.10.510.10:FF:000571">
    <property type="entry name" value="Maternal embryonic leucine zipper kinase"/>
    <property type="match status" value="1"/>
</dbReference>
<dbReference type="AlphaFoldDB" id="G8JXP3"/>
<feature type="compositionally biased region" description="Polar residues" evidence="7">
    <location>
        <begin position="606"/>
        <end position="625"/>
    </location>
</feature>
<feature type="region of interest" description="Disordered" evidence="7">
    <location>
        <begin position="551"/>
        <end position="625"/>
    </location>
</feature>
<evidence type="ECO:0000256" key="7">
    <source>
        <dbReference type="SAM" id="MobiDB-lite"/>
    </source>
</evidence>
<dbReference type="KEGG" id="erc:Ecym_8339"/>
<dbReference type="HOGENOM" id="CLU_002888_1_0_1"/>
<gene>
    <name evidence="9" type="ordered locus">Ecym_8339</name>
</gene>
<evidence type="ECO:0000256" key="6">
    <source>
        <dbReference type="PROSITE-ProRule" id="PRU10141"/>
    </source>
</evidence>
<dbReference type="InterPro" id="IPR011009">
    <property type="entry name" value="Kinase-like_dom_sf"/>
</dbReference>
<dbReference type="PROSITE" id="PS50011">
    <property type="entry name" value="PROTEIN_KINASE_DOM"/>
    <property type="match status" value="1"/>
</dbReference>
<evidence type="ECO:0000256" key="1">
    <source>
        <dbReference type="ARBA" id="ARBA00012513"/>
    </source>
</evidence>
<dbReference type="EMBL" id="CP002504">
    <property type="protein sequence ID" value="AET41617.1"/>
    <property type="molecule type" value="Genomic_DNA"/>
</dbReference>
<keyword evidence="3 6" id="KW-0067">ATP-binding</keyword>
<dbReference type="STRING" id="931890.G8JXP3"/>
<comment type="catalytic activity">
    <reaction evidence="4">
        <text>L-threonyl-[protein] + ATP = O-phospho-L-threonyl-[protein] + ADP + H(+)</text>
        <dbReference type="Rhea" id="RHEA:46608"/>
        <dbReference type="Rhea" id="RHEA-COMP:11060"/>
        <dbReference type="Rhea" id="RHEA-COMP:11605"/>
        <dbReference type="ChEBI" id="CHEBI:15378"/>
        <dbReference type="ChEBI" id="CHEBI:30013"/>
        <dbReference type="ChEBI" id="CHEBI:30616"/>
        <dbReference type="ChEBI" id="CHEBI:61977"/>
        <dbReference type="ChEBI" id="CHEBI:456216"/>
        <dbReference type="EC" id="2.7.11.1"/>
    </reaction>
</comment>
<evidence type="ECO:0000259" key="8">
    <source>
        <dbReference type="PROSITE" id="PS50011"/>
    </source>
</evidence>
<dbReference type="SMART" id="SM00220">
    <property type="entry name" value="S_TKc"/>
    <property type="match status" value="1"/>
</dbReference>
<feature type="binding site" evidence="6">
    <location>
        <position position="98"/>
    </location>
    <ligand>
        <name>ATP</name>
        <dbReference type="ChEBI" id="CHEBI:30616"/>
    </ligand>
</feature>
<feature type="compositionally biased region" description="Polar residues" evidence="7">
    <location>
        <begin position="858"/>
        <end position="868"/>
    </location>
</feature>
<protein>
    <recommendedName>
        <fullName evidence="1">non-specific serine/threonine protein kinase</fullName>
        <ecNumber evidence="1">2.7.11.1</ecNumber>
    </recommendedName>
</protein>
<reference evidence="10" key="1">
    <citation type="journal article" date="2012" name="G3 (Bethesda)">
        <title>Pichia sorbitophila, an interspecies yeast hybrid reveals early steps of genome resolution following polyploidization.</title>
        <authorList>
            <person name="Leh Louis V."/>
            <person name="Despons L."/>
            <person name="Friedrich A."/>
            <person name="Martin T."/>
            <person name="Durrens P."/>
            <person name="Casaregola S."/>
            <person name="Neuveglise C."/>
            <person name="Fairhead C."/>
            <person name="Marck C."/>
            <person name="Cruz J.A."/>
            <person name="Straub M.L."/>
            <person name="Kugler V."/>
            <person name="Sacerdot C."/>
            <person name="Uzunov Z."/>
            <person name="Thierry A."/>
            <person name="Weiss S."/>
            <person name="Bleykasten C."/>
            <person name="De Montigny J."/>
            <person name="Jacques N."/>
            <person name="Jung P."/>
            <person name="Lemaire M."/>
            <person name="Mallet S."/>
            <person name="Morel G."/>
            <person name="Richard G.F."/>
            <person name="Sarkar A."/>
            <person name="Savel G."/>
            <person name="Schacherer J."/>
            <person name="Seret M.L."/>
            <person name="Talla E."/>
            <person name="Samson G."/>
            <person name="Jubin C."/>
            <person name="Poulain J."/>
            <person name="Vacherie B."/>
            <person name="Barbe V."/>
            <person name="Pelletier E."/>
            <person name="Sherman D.J."/>
            <person name="Westhof E."/>
            <person name="Weissenbach J."/>
            <person name="Baret P.V."/>
            <person name="Wincker P."/>
            <person name="Gaillardin C."/>
            <person name="Dujon B."/>
            <person name="Souciet J.L."/>
        </authorList>
    </citation>
    <scope>NUCLEOTIDE SEQUENCE [LARGE SCALE GENOMIC DNA]</scope>
    <source>
        <strain evidence="10">CBS 270.75 / DBVPG 7215 / KCTC 17166 / NRRL Y-17582</strain>
    </source>
</reference>
<dbReference type="Pfam" id="PF00069">
    <property type="entry name" value="Pkinase"/>
    <property type="match status" value="1"/>
</dbReference>
<evidence type="ECO:0000256" key="2">
    <source>
        <dbReference type="ARBA" id="ARBA00022741"/>
    </source>
</evidence>
<dbReference type="PANTHER" id="PTHR24346">
    <property type="entry name" value="MAP/MICROTUBULE AFFINITY-REGULATING KINASE"/>
    <property type="match status" value="1"/>
</dbReference>
<dbReference type="InParanoid" id="G8JXP3"/>
<evidence type="ECO:0000256" key="3">
    <source>
        <dbReference type="ARBA" id="ARBA00022840"/>
    </source>
</evidence>
<comment type="catalytic activity">
    <reaction evidence="5">
        <text>L-seryl-[protein] + ATP = O-phospho-L-seryl-[protein] + ADP + H(+)</text>
        <dbReference type="Rhea" id="RHEA:17989"/>
        <dbReference type="Rhea" id="RHEA-COMP:9863"/>
        <dbReference type="Rhea" id="RHEA-COMP:11604"/>
        <dbReference type="ChEBI" id="CHEBI:15378"/>
        <dbReference type="ChEBI" id="CHEBI:29999"/>
        <dbReference type="ChEBI" id="CHEBI:30616"/>
        <dbReference type="ChEBI" id="CHEBI:83421"/>
        <dbReference type="ChEBI" id="CHEBI:456216"/>
        <dbReference type="EC" id="2.7.11.1"/>
    </reaction>
</comment>
<dbReference type="GeneID" id="11469984"/>
<dbReference type="RefSeq" id="XP_003648434.1">
    <property type="nucleotide sequence ID" value="XM_003648386.1"/>
</dbReference>
<dbReference type="InterPro" id="IPR017441">
    <property type="entry name" value="Protein_kinase_ATP_BS"/>
</dbReference>
<dbReference type="OrthoDB" id="193931at2759"/>
<feature type="compositionally biased region" description="Low complexity" evidence="7">
    <location>
        <begin position="732"/>
        <end position="745"/>
    </location>
</feature>
<dbReference type="InterPro" id="IPR008271">
    <property type="entry name" value="Ser/Thr_kinase_AS"/>
</dbReference>
<proteinExistence type="predicted"/>
<keyword evidence="2 6" id="KW-0547">Nucleotide-binding</keyword>
<feature type="region of interest" description="Disordered" evidence="7">
    <location>
        <begin position="360"/>
        <end position="435"/>
    </location>
</feature>
<keyword evidence="10" id="KW-1185">Reference proteome</keyword>
<dbReference type="InterPro" id="IPR000719">
    <property type="entry name" value="Prot_kinase_dom"/>
</dbReference>
<dbReference type="eggNOG" id="KOG0583">
    <property type="taxonomic scope" value="Eukaryota"/>
</dbReference>
<feature type="compositionally biased region" description="Polar residues" evidence="7">
    <location>
        <begin position="579"/>
        <end position="595"/>
    </location>
</feature>
<feature type="region of interest" description="Disordered" evidence="7">
    <location>
        <begin position="857"/>
        <end position="903"/>
    </location>
</feature>
<feature type="compositionally biased region" description="Low complexity" evidence="7">
    <location>
        <begin position="10"/>
        <end position="25"/>
    </location>
</feature>
<dbReference type="GO" id="GO:0004674">
    <property type="term" value="F:protein serine/threonine kinase activity"/>
    <property type="evidence" value="ECO:0007669"/>
    <property type="project" value="UniProtKB-EC"/>
</dbReference>
<feature type="region of interest" description="Disordered" evidence="7">
    <location>
        <begin position="723"/>
        <end position="755"/>
    </location>
</feature>